<organism evidence="3">
    <name type="scientific">Amphimedon queenslandica</name>
    <name type="common">Sponge</name>
    <dbReference type="NCBI Taxonomy" id="400682"/>
    <lineage>
        <taxon>Eukaryota</taxon>
        <taxon>Metazoa</taxon>
        <taxon>Porifera</taxon>
        <taxon>Demospongiae</taxon>
        <taxon>Heteroscleromorpha</taxon>
        <taxon>Haplosclerida</taxon>
        <taxon>Niphatidae</taxon>
        <taxon>Amphimedon</taxon>
    </lineage>
</organism>
<dbReference type="PANTHER" id="PTHR19303:SF57">
    <property type="entry name" value="HTH CENPB-TYPE DOMAIN-CONTAINING PROTEIN"/>
    <property type="match status" value="1"/>
</dbReference>
<dbReference type="GO" id="GO:0003677">
    <property type="term" value="F:DNA binding"/>
    <property type="evidence" value="ECO:0007669"/>
    <property type="project" value="TreeGrafter"/>
</dbReference>
<dbReference type="Gene3D" id="3.30.420.10">
    <property type="entry name" value="Ribonuclease H-like superfamily/Ribonuclease H"/>
    <property type="match status" value="1"/>
</dbReference>
<accession>A0A1X7TFC6</accession>
<dbReference type="InterPro" id="IPR050863">
    <property type="entry name" value="CenT-Element_Derived"/>
</dbReference>
<dbReference type="InterPro" id="IPR004875">
    <property type="entry name" value="DDE_SF_endonuclease_dom"/>
</dbReference>
<dbReference type="Gene3D" id="3.30.40.10">
    <property type="entry name" value="Zinc/RING finger domain, C3HC4 (zinc finger)"/>
    <property type="match status" value="1"/>
</dbReference>
<evidence type="ECO:0000256" key="1">
    <source>
        <dbReference type="SAM" id="MobiDB-lite"/>
    </source>
</evidence>
<dbReference type="SUPFAM" id="SSF57903">
    <property type="entry name" value="FYVE/PHD zinc finger"/>
    <property type="match status" value="1"/>
</dbReference>
<protein>
    <recommendedName>
        <fullName evidence="2">DDE-1 domain-containing protein</fullName>
    </recommendedName>
</protein>
<dbReference type="Pfam" id="PF03184">
    <property type="entry name" value="DDE_1"/>
    <property type="match status" value="1"/>
</dbReference>
<feature type="domain" description="DDE-1" evidence="2">
    <location>
        <begin position="16"/>
        <end position="116"/>
    </location>
</feature>
<feature type="compositionally biased region" description="Polar residues" evidence="1">
    <location>
        <begin position="170"/>
        <end position="184"/>
    </location>
</feature>
<evidence type="ECO:0000259" key="2">
    <source>
        <dbReference type="Pfam" id="PF03184"/>
    </source>
</evidence>
<proteinExistence type="predicted"/>
<dbReference type="InParanoid" id="A0A1X7TFC6"/>
<feature type="region of interest" description="Disordered" evidence="1">
    <location>
        <begin position="277"/>
        <end position="311"/>
    </location>
</feature>
<dbReference type="InterPro" id="IPR036397">
    <property type="entry name" value="RNaseH_sf"/>
</dbReference>
<dbReference type="EnsemblMetazoa" id="Aqu2.1.13085_001">
    <property type="protein sequence ID" value="Aqu2.1.13085_001"/>
    <property type="gene ID" value="Aqu2.1.13085"/>
</dbReference>
<reference evidence="3" key="1">
    <citation type="submission" date="2017-05" db="UniProtKB">
        <authorList>
            <consortium name="EnsemblMetazoa"/>
        </authorList>
    </citation>
    <scope>IDENTIFICATION</scope>
</reference>
<dbReference type="eggNOG" id="ENOG502SBGG">
    <property type="taxonomic scope" value="Eukaryota"/>
</dbReference>
<dbReference type="InterPro" id="IPR011011">
    <property type="entry name" value="Znf_FYVE_PHD"/>
</dbReference>
<dbReference type="OrthoDB" id="10031330at2759"/>
<dbReference type="AlphaFoldDB" id="A0A1X7TFC6"/>
<dbReference type="InterPro" id="IPR013083">
    <property type="entry name" value="Znf_RING/FYVE/PHD"/>
</dbReference>
<evidence type="ECO:0000313" key="3">
    <source>
        <dbReference type="EnsemblMetazoa" id="Aqu2.1.13085_001"/>
    </source>
</evidence>
<dbReference type="PANTHER" id="PTHR19303">
    <property type="entry name" value="TRANSPOSON"/>
    <property type="match status" value="1"/>
</dbReference>
<name>A0A1X7TFC6_AMPQE</name>
<sequence length="388" mass="43580">MIYPRKRPVPPLQKEGAVPNTLFVTSDSGWITSELFVEWFKFFIQNIPPTRPVLLLQDGHGSHVSIELIELARANDIHLLCLPSHTSHLLQPLDVGVFKSFKSNFNKACSNYMSQNPGRVVTVDVIASLVGEAYPASFTPMNIMKGFKKTGVWPINPGEVTDRQIAPSKAYSTHQSTPEPRNISDQLQGSLLFSPKLEAFSSSHLSSERSKASSDLQELLVLPEAKRVTRRGGLNSRAICITESQVLEEMKAKEERKKLNEQLKAERKIERERKKIEKEEMKKEKARQRQEKQGQKGARSERRKGTAKTPEEAKLECLVSELKLDDSGQETDASDDEAICPKCGISSLESNDLWIACDGGCEKWFDFKCTGVKSKKCIPEIFICENCL</sequence>
<dbReference type="CDD" id="cd15517">
    <property type="entry name" value="PHD_TCF19_like"/>
    <property type="match status" value="1"/>
</dbReference>
<feature type="region of interest" description="Disordered" evidence="1">
    <location>
        <begin position="164"/>
        <end position="184"/>
    </location>
</feature>
<dbReference type="STRING" id="400682.A0A1X7TFC6"/>
<dbReference type="GO" id="GO:0005634">
    <property type="term" value="C:nucleus"/>
    <property type="evidence" value="ECO:0007669"/>
    <property type="project" value="TreeGrafter"/>
</dbReference>